<gene>
    <name evidence="3" type="ORF">SAMN04488563_1495</name>
</gene>
<feature type="region of interest" description="Disordered" evidence="1">
    <location>
        <begin position="253"/>
        <end position="298"/>
    </location>
</feature>
<evidence type="ECO:0000313" key="3">
    <source>
        <dbReference type="EMBL" id="SDU40052.1"/>
    </source>
</evidence>
<evidence type="ECO:0000313" key="4">
    <source>
        <dbReference type="Proteomes" id="UP000182977"/>
    </source>
</evidence>
<dbReference type="AlphaFoldDB" id="A0A1H2I7E1"/>
<evidence type="ECO:0000256" key="2">
    <source>
        <dbReference type="SAM" id="Phobius"/>
    </source>
</evidence>
<reference evidence="4" key="1">
    <citation type="submission" date="2016-10" db="EMBL/GenBank/DDBJ databases">
        <authorList>
            <person name="Varghese N."/>
            <person name="Submissions S."/>
        </authorList>
    </citation>
    <scope>NUCLEOTIDE SEQUENCE [LARGE SCALE GENOMIC DNA]</scope>
    <source>
        <strain evidence="4">DSM 45079</strain>
    </source>
</reference>
<keyword evidence="2" id="KW-0812">Transmembrane</keyword>
<accession>A0A1H2I7E1</accession>
<proteinExistence type="predicted"/>
<sequence>MSDTDLETALRATLSDRAGAAPSGDDLADTVTRAGLVQRRRRRLAGAAVVLAVGVVAGFAGRGLVPVAGDAEPEPAASTPAEVASDLVTCNMYNGWPLFDPVLLTERPELDPESDLGTAVRTTARPSIAARLIDSWTLIGQVGSRAYLLIWMKDTEEARNLGGELSTAIYARAADGSWAYEGGGGGCEPQRYFSDGLMPGWWTLRTAPEPDTTSVDINVNSDECSSGQSPADRLTEPIVEYHADTVVITTRLEPQPPGGNTCPGSPSAPLTVQLDEPLGDRQLLDGQWYPPRPATIEP</sequence>
<keyword evidence="4" id="KW-1185">Reference proteome</keyword>
<dbReference type="RefSeq" id="WP_046767858.1">
    <property type="nucleotide sequence ID" value="NZ_KQ061223.1"/>
</dbReference>
<dbReference type="OrthoDB" id="5194705at2"/>
<organism evidence="3 4">
    <name type="scientific">Jiangella alkaliphila</name>
    <dbReference type="NCBI Taxonomy" id="419479"/>
    <lineage>
        <taxon>Bacteria</taxon>
        <taxon>Bacillati</taxon>
        <taxon>Actinomycetota</taxon>
        <taxon>Actinomycetes</taxon>
        <taxon>Jiangellales</taxon>
        <taxon>Jiangellaceae</taxon>
        <taxon>Jiangella</taxon>
    </lineage>
</organism>
<protein>
    <submittedName>
        <fullName evidence="3">Uncharacterized protein</fullName>
    </submittedName>
</protein>
<keyword evidence="2" id="KW-1133">Transmembrane helix</keyword>
<evidence type="ECO:0000256" key="1">
    <source>
        <dbReference type="SAM" id="MobiDB-lite"/>
    </source>
</evidence>
<feature type="transmembrane region" description="Helical" evidence="2">
    <location>
        <begin position="44"/>
        <end position="65"/>
    </location>
</feature>
<keyword evidence="2" id="KW-0472">Membrane</keyword>
<name>A0A1H2I7E1_9ACTN</name>
<dbReference type="EMBL" id="LT629791">
    <property type="protein sequence ID" value="SDU40052.1"/>
    <property type="molecule type" value="Genomic_DNA"/>
</dbReference>
<dbReference type="Proteomes" id="UP000182977">
    <property type="component" value="Chromosome I"/>
</dbReference>